<dbReference type="PANTHER" id="PTHR42928">
    <property type="entry name" value="TRICARBOXYLATE-BINDING PROTEIN"/>
    <property type="match status" value="1"/>
</dbReference>
<keyword evidence="4" id="KW-1185">Reference proteome</keyword>
<dbReference type="Proteomes" id="UP000292445">
    <property type="component" value="Unassembled WGS sequence"/>
</dbReference>
<dbReference type="Gene3D" id="3.40.190.10">
    <property type="entry name" value="Periplasmic binding protein-like II"/>
    <property type="match status" value="1"/>
</dbReference>
<keyword evidence="3" id="KW-0675">Receptor</keyword>
<dbReference type="PROSITE" id="PS51318">
    <property type="entry name" value="TAT"/>
    <property type="match status" value="1"/>
</dbReference>
<evidence type="ECO:0000313" key="3">
    <source>
        <dbReference type="EMBL" id="RZS80242.1"/>
    </source>
</evidence>
<dbReference type="EMBL" id="SGXC01000002">
    <property type="protein sequence ID" value="RZS80242.1"/>
    <property type="molecule type" value="Genomic_DNA"/>
</dbReference>
<organism evidence="3 4">
    <name type="scientific">Pigmentiphaga kullae</name>
    <dbReference type="NCBI Taxonomy" id="151784"/>
    <lineage>
        <taxon>Bacteria</taxon>
        <taxon>Pseudomonadati</taxon>
        <taxon>Pseudomonadota</taxon>
        <taxon>Betaproteobacteria</taxon>
        <taxon>Burkholderiales</taxon>
        <taxon>Alcaligenaceae</taxon>
        <taxon>Pigmentiphaga</taxon>
    </lineage>
</organism>
<accession>A0A4Q7NB92</accession>
<dbReference type="RefSeq" id="WP_130358024.1">
    <property type="nucleotide sequence ID" value="NZ_SGXC01000002.1"/>
</dbReference>
<evidence type="ECO:0000256" key="1">
    <source>
        <dbReference type="ARBA" id="ARBA00006987"/>
    </source>
</evidence>
<dbReference type="InterPro" id="IPR005064">
    <property type="entry name" value="BUG"/>
</dbReference>
<comment type="similarity">
    <text evidence="1">Belongs to the UPF0065 (bug) family.</text>
</comment>
<dbReference type="PANTHER" id="PTHR42928:SF5">
    <property type="entry name" value="BLR1237 PROTEIN"/>
    <property type="match status" value="1"/>
</dbReference>
<dbReference type="PIRSF" id="PIRSF017082">
    <property type="entry name" value="YflP"/>
    <property type="match status" value="1"/>
</dbReference>
<dbReference type="InterPro" id="IPR042100">
    <property type="entry name" value="Bug_dom1"/>
</dbReference>
<protein>
    <submittedName>
        <fullName evidence="3">Tripartite-type tricarboxylate transporter receptor subunit TctC</fullName>
    </submittedName>
</protein>
<dbReference type="OrthoDB" id="8675557at2"/>
<dbReference type="Gene3D" id="3.40.190.150">
    <property type="entry name" value="Bordetella uptake gene, domain 1"/>
    <property type="match status" value="1"/>
</dbReference>
<proteinExistence type="inferred from homology"/>
<dbReference type="AlphaFoldDB" id="A0A4Q7NB92"/>
<feature type="signal peptide" evidence="2">
    <location>
        <begin position="1"/>
        <end position="23"/>
    </location>
</feature>
<evidence type="ECO:0000313" key="4">
    <source>
        <dbReference type="Proteomes" id="UP000292445"/>
    </source>
</evidence>
<reference evidence="3 4" key="1">
    <citation type="submission" date="2019-02" db="EMBL/GenBank/DDBJ databases">
        <title>Genomic Encyclopedia of Type Strains, Phase IV (KMG-IV): sequencing the most valuable type-strain genomes for metagenomic binning, comparative biology and taxonomic classification.</title>
        <authorList>
            <person name="Goeker M."/>
        </authorList>
    </citation>
    <scope>NUCLEOTIDE SEQUENCE [LARGE SCALE GENOMIC DNA]</scope>
    <source>
        <strain evidence="3 4">K24</strain>
    </source>
</reference>
<evidence type="ECO:0000256" key="2">
    <source>
        <dbReference type="SAM" id="SignalP"/>
    </source>
</evidence>
<sequence>MNVHRRQFGAAALAMAAAWAAGAQESYPSRAITLVVAYAPTGDTDAMARLYAAKLSARLKQPVVVLNRPGAAGTIGSRHVSQAAPDGHTLLFAPNTVATAPLVMKPEALTYDVLNDFAPIVQTSICPLILVANPATGFKTLADAVDAARGGRQLSFGTPGPGSPMHIAGEWLNRAAGIGIQHVPYRANVAAQIIGGHVPLGYVTLGTVAQYLQAGKVTALAVTDPARSSFLPQVPTIAESGYPEVAVGAWHGFFAPRGTPDHVVALLNRHLNEILRMPDVIETLKHFAAEPVGGPPSRLKELVAADHRRLGRIIGELGIRAD</sequence>
<feature type="chain" id="PRO_5020577963" evidence="2">
    <location>
        <begin position="24"/>
        <end position="322"/>
    </location>
</feature>
<keyword evidence="2" id="KW-0732">Signal</keyword>
<dbReference type="InterPro" id="IPR006311">
    <property type="entry name" value="TAT_signal"/>
</dbReference>
<name>A0A4Q7NB92_9BURK</name>
<comment type="caution">
    <text evidence="3">The sequence shown here is derived from an EMBL/GenBank/DDBJ whole genome shotgun (WGS) entry which is preliminary data.</text>
</comment>
<dbReference type="SUPFAM" id="SSF53850">
    <property type="entry name" value="Periplasmic binding protein-like II"/>
    <property type="match status" value="1"/>
</dbReference>
<gene>
    <name evidence="3" type="ORF">EV675_2838</name>
</gene>
<dbReference type="Pfam" id="PF03401">
    <property type="entry name" value="TctC"/>
    <property type="match status" value="1"/>
</dbReference>